<dbReference type="AlphaFoldDB" id="A0A4R0K9W6"/>
<reference evidence="1 2" key="1">
    <citation type="submission" date="2019-02" db="EMBL/GenBank/DDBJ databases">
        <title>Kribbella capetownensis sp. nov. and Kribbella speibonae sp. nov., isolated from soil.</title>
        <authorList>
            <person name="Curtis S.M."/>
            <person name="Norton I."/>
            <person name="Everest G.J."/>
            <person name="Meyers P.R."/>
        </authorList>
    </citation>
    <scope>NUCLEOTIDE SEQUENCE [LARGE SCALE GENOMIC DNA]</scope>
    <source>
        <strain evidence="1 2">NRRL B-24813</strain>
    </source>
</reference>
<sequence>MIGIDRGKKVTEALTMVNAHVSVPAGVEIFPRSTSSYSWIGFVSEERHALAVERRDASLLGVSFEGETPIVYGLCTLSTASMLKATATDLVAVS</sequence>
<proteinExistence type="predicted"/>
<dbReference type="RefSeq" id="WP_131363022.1">
    <property type="nucleotide sequence ID" value="NZ_SJKB01000012.1"/>
</dbReference>
<gene>
    <name evidence="1" type="ORF">E0H73_33120</name>
</gene>
<accession>A0A4R0K9W6</accession>
<dbReference type="EMBL" id="SJKB01000012">
    <property type="protein sequence ID" value="TCC56519.1"/>
    <property type="molecule type" value="Genomic_DNA"/>
</dbReference>
<comment type="caution">
    <text evidence="1">The sequence shown here is derived from an EMBL/GenBank/DDBJ whole genome shotgun (WGS) entry which is preliminary data.</text>
</comment>
<organism evidence="1 2">
    <name type="scientific">Kribbella pittospori</name>
    <dbReference type="NCBI Taxonomy" id="722689"/>
    <lineage>
        <taxon>Bacteria</taxon>
        <taxon>Bacillati</taxon>
        <taxon>Actinomycetota</taxon>
        <taxon>Actinomycetes</taxon>
        <taxon>Propionibacteriales</taxon>
        <taxon>Kribbellaceae</taxon>
        <taxon>Kribbella</taxon>
    </lineage>
</organism>
<evidence type="ECO:0000313" key="1">
    <source>
        <dbReference type="EMBL" id="TCC56519.1"/>
    </source>
</evidence>
<evidence type="ECO:0000313" key="2">
    <source>
        <dbReference type="Proteomes" id="UP000291144"/>
    </source>
</evidence>
<dbReference type="Proteomes" id="UP000291144">
    <property type="component" value="Unassembled WGS sequence"/>
</dbReference>
<name>A0A4R0K9W6_9ACTN</name>
<keyword evidence="2" id="KW-1185">Reference proteome</keyword>
<protein>
    <submittedName>
        <fullName evidence="1">Uncharacterized protein</fullName>
    </submittedName>
</protein>